<reference evidence="1 2" key="1">
    <citation type="journal article" date="2022" name="Genome Biol. Evol.">
        <title>The Spruce Budworm Genome: Reconstructing the Evolutionary History of Antifreeze Proteins.</title>
        <authorList>
            <person name="Beliveau C."/>
            <person name="Gagne P."/>
            <person name="Picq S."/>
            <person name="Vernygora O."/>
            <person name="Keeling C.I."/>
            <person name="Pinkney K."/>
            <person name="Doucet D."/>
            <person name="Wen F."/>
            <person name="Johnston J.S."/>
            <person name="Maaroufi H."/>
            <person name="Boyle B."/>
            <person name="Laroche J."/>
            <person name="Dewar K."/>
            <person name="Juretic N."/>
            <person name="Blackburn G."/>
            <person name="Nisole A."/>
            <person name="Brunet B."/>
            <person name="Brandao M."/>
            <person name="Lumley L."/>
            <person name="Duan J."/>
            <person name="Quan G."/>
            <person name="Lucarotti C.J."/>
            <person name="Roe A.D."/>
            <person name="Sperling F.A.H."/>
            <person name="Levesque R.C."/>
            <person name="Cusson M."/>
        </authorList>
    </citation>
    <scope>NUCLEOTIDE SEQUENCE [LARGE SCALE GENOMIC DNA]</scope>
    <source>
        <strain evidence="1">Glfc:IPQL:Cfum</strain>
    </source>
</reference>
<organism evidence="1 2">
    <name type="scientific">Choristoneura fumiferana</name>
    <name type="common">Spruce budworm moth</name>
    <name type="synonym">Archips fumiferana</name>
    <dbReference type="NCBI Taxonomy" id="7141"/>
    <lineage>
        <taxon>Eukaryota</taxon>
        <taxon>Metazoa</taxon>
        <taxon>Ecdysozoa</taxon>
        <taxon>Arthropoda</taxon>
        <taxon>Hexapoda</taxon>
        <taxon>Insecta</taxon>
        <taxon>Pterygota</taxon>
        <taxon>Neoptera</taxon>
        <taxon>Endopterygota</taxon>
        <taxon>Lepidoptera</taxon>
        <taxon>Glossata</taxon>
        <taxon>Ditrysia</taxon>
        <taxon>Tortricoidea</taxon>
        <taxon>Tortricidae</taxon>
        <taxon>Tortricinae</taxon>
        <taxon>Choristoneura</taxon>
    </lineage>
</organism>
<dbReference type="Proteomes" id="UP001064048">
    <property type="component" value="Chromosome 5"/>
</dbReference>
<proteinExistence type="predicted"/>
<sequence>MGAFASRQNAGVEEADVVSNHAYKYPPRSGNYFGSHFIMGGERFDTPQPEAYLFGENADLNFLGSRPTPFPYPPPQSNEPTKTLKSLVNIRKESLRFVRCPEPMGNYYPRDPNLTSQTFHYKKGANQQFCQLAHVFDPSRHNEEELAFSPDHEVIPVAIYCLVDEGQDGKD</sequence>
<evidence type="ECO:0000313" key="1">
    <source>
        <dbReference type="EMBL" id="KAI8435343.1"/>
    </source>
</evidence>
<evidence type="ECO:0000313" key="2">
    <source>
        <dbReference type="Proteomes" id="UP001064048"/>
    </source>
</evidence>
<protein>
    <submittedName>
        <fullName evidence="1">Uncharacterized protein</fullName>
    </submittedName>
</protein>
<comment type="caution">
    <text evidence="1">The sequence shown here is derived from an EMBL/GenBank/DDBJ whole genome shotgun (WGS) entry which is preliminary data.</text>
</comment>
<gene>
    <name evidence="1" type="ORF">MSG28_003668</name>
</gene>
<name>A0ACC0KFZ9_CHOFU</name>
<keyword evidence="2" id="KW-1185">Reference proteome</keyword>
<accession>A0ACC0KFZ9</accession>
<dbReference type="EMBL" id="CM046105">
    <property type="protein sequence ID" value="KAI8435343.1"/>
    <property type="molecule type" value="Genomic_DNA"/>
</dbReference>